<evidence type="ECO:0000256" key="1">
    <source>
        <dbReference type="ARBA" id="ARBA00005564"/>
    </source>
</evidence>
<keyword evidence="2" id="KW-0313">Glucose metabolism</keyword>
<evidence type="ECO:0000313" key="4">
    <source>
        <dbReference type="EMBL" id="AUS05436.1"/>
    </source>
</evidence>
<dbReference type="PANTHER" id="PTHR30344:SF1">
    <property type="entry name" value="6-PHOSPHOGLUCONOLACTONASE"/>
    <property type="match status" value="1"/>
</dbReference>
<feature type="chain" id="PRO_5014417444" evidence="3">
    <location>
        <begin position="21"/>
        <end position="354"/>
    </location>
</feature>
<gene>
    <name evidence="4" type="ORF">C1A40_08105</name>
</gene>
<organism evidence="4 5">
    <name type="scientific">Pseudotamlana carrageenivorans</name>
    <dbReference type="NCBI Taxonomy" id="2069432"/>
    <lineage>
        <taxon>Bacteria</taxon>
        <taxon>Pseudomonadati</taxon>
        <taxon>Bacteroidota</taxon>
        <taxon>Flavobacteriia</taxon>
        <taxon>Flavobacteriales</taxon>
        <taxon>Flavobacteriaceae</taxon>
        <taxon>Pseudotamlana</taxon>
    </lineage>
</organism>
<keyword evidence="3" id="KW-0732">Signal</keyword>
<dbReference type="EMBL" id="CP025938">
    <property type="protein sequence ID" value="AUS05436.1"/>
    <property type="molecule type" value="Genomic_DNA"/>
</dbReference>
<keyword evidence="2" id="KW-0119">Carbohydrate metabolism</keyword>
<dbReference type="AlphaFoldDB" id="A0A2I7SHR4"/>
<dbReference type="Pfam" id="PF10282">
    <property type="entry name" value="Lactonase"/>
    <property type="match status" value="1"/>
</dbReference>
<dbReference type="SUPFAM" id="SSF51004">
    <property type="entry name" value="C-terminal (heme d1) domain of cytochrome cd1-nitrite reductase"/>
    <property type="match status" value="1"/>
</dbReference>
<evidence type="ECO:0000256" key="2">
    <source>
        <dbReference type="ARBA" id="ARBA00022526"/>
    </source>
</evidence>
<dbReference type="InterPro" id="IPR011048">
    <property type="entry name" value="Haem_d1_sf"/>
</dbReference>
<dbReference type="RefSeq" id="WP_102995468.1">
    <property type="nucleotide sequence ID" value="NZ_CP025938.1"/>
</dbReference>
<dbReference type="Gene3D" id="2.130.10.10">
    <property type="entry name" value="YVTN repeat-like/Quinoprotein amine dehydrogenase"/>
    <property type="match status" value="1"/>
</dbReference>
<dbReference type="Proteomes" id="UP000236592">
    <property type="component" value="Chromosome"/>
</dbReference>
<name>A0A2I7SHR4_9FLAO</name>
<dbReference type="GO" id="GO:0006006">
    <property type="term" value="P:glucose metabolic process"/>
    <property type="evidence" value="ECO:0007669"/>
    <property type="project" value="UniProtKB-KW"/>
</dbReference>
<dbReference type="KEGG" id="taj:C1A40_08105"/>
<dbReference type="InterPro" id="IPR015943">
    <property type="entry name" value="WD40/YVTN_repeat-like_dom_sf"/>
</dbReference>
<dbReference type="InterPro" id="IPR050282">
    <property type="entry name" value="Cycloisomerase_2"/>
</dbReference>
<reference evidence="5" key="1">
    <citation type="submission" date="2018-01" db="EMBL/GenBank/DDBJ databases">
        <title>Complete genome of Tamlana sp. UJ94.</title>
        <authorList>
            <person name="Jung J."/>
            <person name="Chung D."/>
            <person name="Bae S.S."/>
            <person name="Baek K."/>
        </authorList>
    </citation>
    <scope>NUCLEOTIDE SEQUENCE [LARGE SCALE GENOMIC DNA]</scope>
    <source>
        <strain evidence="5">UJ94</strain>
    </source>
</reference>
<dbReference type="GO" id="GO:0017057">
    <property type="term" value="F:6-phosphogluconolactonase activity"/>
    <property type="evidence" value="ECO:0007669"/>
    <property type="project" value="TreeGrafter"/>
</dbReference>
<dbReference type="PANTHER" id="PTHR30344">
    <property type="entry name" value="6-PHOSPHOGLUCONOLACTONASE-RELATED"/>
    <property type="match status" value="1"/>
</dbReference>
<feature type="signal peptide" evidence="3">
    <location>
        <begin position="1"/>
        <end position="20"/>
    </location>
</feature>
<evidence type="ECO:0000256" key="3">
    <source>
        <dbReference type="SAM" id="SignalP"/>
    </source>
</evidence>
<sequence>MQYRHLILLVLAVFTTKMHAQNIPLYVGTYTNEDAEGIYQLQFNTETGTLSKQTLAIKIDNPSFLEYSPNRKYLYSTNATNSGFVSSYVVNDDGSLTMLTRMRSHGELPCHIALNKAGTKAAVSNYRGGTLAVFPINEDGTLSDASQVFDHNSEKTKSHAHSAHFVNDDLFVADLGTNSVFQYELKKGEYKLDTDAIVKVKGNPGPRHFTTTQDGEFIYVINEIESSVTSIKRSNNKFKEIDFDSTLSEDFKGENASADIHLSKDEQFLYASNRGENTIAVFKRHPKKGTLEKIQNASVHGDWPRNFAIDPTGKFLIVANRRSNNLVVFKIDPNTGELSFLQDHKTPTPVCLLF</sequence>
<evidence type="ECO:0000313" key="5">
    <source>
        <dbReference type="Proteomes" id="UP000236592"/>
    </source>
</evidence>
<proteinExistence type="inferred from homology"/>
<keyword evidence="5" id="KW-1185">Reference proteome</keyword>
<dbReference type="GO" id="GO:0005829">
    <property type="term" value="C:cytosol"/>
    <property type="evidence" value="ECO:0007669"/>
    <property type="project" value="TreeGrafter"/>
</dbReference>
<protein>
    <submittedName>
        <fullName evidence="4">6-phosphogluconolactonase</fullName>
    </submittedName>
</protein>
<dbReference type="InterPro" id="IPR019405">
    <property type="entry name" value="Lactonase_7-beta_prop"/>
</dbReference>
<accession>A0A2I7SHR4</accession>
<dbReference type="OrthoDB" id="9790815at2"/>
<comment type="similarity">
    <text evidence="1">Belongs to the cycloisomerase 2 family.</text>
</comment>